<reference evidence="3" key="1">
    <citation type="submission" date="2019-08" db="EMBL/GenBank/DDBJ databases">
        <authorList>
            <person name="Kucharzyk K."/>
            <person name="Murdoch R.W."/>
            <person name="Higgins S."/>
            <person name="Loffler F."/>
        </authorList>
    </citation>
    <scope>NUCLEOTIDE SEQUENCE</scope>
</reference>
<organism evidence="3">
    <name type="scientific">bioreactor metagenome</name>
    <dbReference type="NCBI Taxonomy" id="1076179"/>
    <lineage>
        <taxon>unclassified sequences</taxon>
        <taxon>metagenomes</taxon>
        <taxon>ecological metagenomes</taxon>
    </lineage>
</organism>
<keyword evidence="1" id="KW-0812">Transmembrane</keyword>
<gene>
    <name evidence="3" type="primary">epsL_9</name>
    <name evidence="3" type="ORF">SDC9_144399</name>
</gene>
<dbReference type="EMBL" id="VSSQ01043533">
    <property type="protein sequence ID" value="MPM97226.1"/>
    <property type="molecule type" value="Genomic_DNA"/>
</dbReference>
<evidence type="ECO:0000259" key="2">
    <source>
        <dbReference type="Pfam" id="PF02397"/>
    </source>
</evidence>
<evidence type="ECO:0000256" key="1">
    <source>
        <dbReference type="SAM" id="Phobius"/>
    </source>
</evidence>
<dbReference type="InterPro" id="IPR003362">
    <property type="entry name" value="Bact_transf"/>
</dbReference>
<dbReference type="PANTHER" id="PTHR30576">
    <property type="entry name" value="COLANIC BIOSYNTHESIS UDP-GLUCOSE LIPID CARRIER TRANSFERASE"/>
    <property type="match status" value="1"/>
</dbReference>
<name>A0A645E6P1_9ZZZZ</name>
<dbReference type="PANTHER" id="PTHR30576:SF8">
    <property type="entry name" value="UNDECAPRENYL-PHOSPHATE GALACTOSE PHOSPHOTRANSFERASE"/>
    <property type="match status" value="1"/>
</dbReference>
<keyword evidence="1" id="KW-0472">Membrane</keyword>
<dbReference type="Pfam" id="PF02397">
    <property type="entry name" value="Bac_transf"/>
    <property type="match status" value="1"/>
</dbReference>
<feature type="domain" description="Bacterial sugar transferase" evidence="2">
    <location>
        <begin position="12"/>
        <end position="187"/>
    </location>
</feature>
<accession>A0A645E6P1</accession>
<dbReference type="AlphaFoldDB" id="A0A645E6P1"/>
<keyword evidence="3" id="KW-0808">Transferase</keyword>
<sequence length="204" mass="23448">MARDKKFQRFLKRIIDILGSGAGLIILSPVIFITAHKISKEMGRPVFYNSMRAGQNGEPFKFYKFRTMTDKRDEHGNLLPDGERLTELGKKIRSSSIDELPQLWNVLKGDMSLVGPRPLLLDYVPLYSPEQKRRLDVPQGVTGWAQINGRNALTWEQKFNNDVWYVNNWSLWLDIKILFITVLKVLKHEGISAEGEATMPKFEG</sequence>
<comment type="caution">
    <text evidence="3">The sequence shown here is derived from an EMBL/GenBank/DDBJ whole genome shotgun (WGS) entry which is preliminary data.</text>
</comment>
<proteinExistence type="predicted"/>
<keyword evidence="1" id="KW-1133">Transmembrane helix</keyword>
<protein>
    <submittedName>
        <fullName evidence="3">Putative sugar transferase EpsL</fullName>
        <ecNumber evidence="3">2.-.-.-</ecNumber>
    </submittedName>
</protein>
<dbReference type="EC" id="2.-.-.-" evidence="3"/>
<feature type="transmembrane region" description="Helical" evidence="1">
    <location>
        <begin position="14"/>
        <end position="35"/>
    </location>
</feature>
<evidence type="ECO:0000313" key="3">
    <source>
        <dbReference type="EMBL" id="MPM97226.1"/>
    </source>
</evidence>
<dbReference type="GO" id="GO:0016780">
    <property type="term" value="F:phosphotransferase activity, for other substituted phosphate groups"/>
    <property type="evidence" value="ECO:0007669"/>
    <property type="project" value="TreeGrafter"/>
</dbReference>